<dbReference type="AlphaFoldDB" id="A0A0D2M212"/>
<comment type="similarity">
    <text evidence="9">Belongs to the IspH family.</text>
</comment>
<evidence type="ECO:0000256" key="4">
    <source>
        <dbReference type="ARBA" id="ARBA00023002"/>
    </source>
</evidence>
<comment type="pathway">
    <text evidence="8">Isoprenoid biosynthesis; dimethylallyl diphosphate biosynthesis; dimethylallyl diphosphate from (2E)-4-hydroxy-3-methylbutenyl diphosphate: step 1/1.</text>
</comment>
<reference evidence="11 12" key="1">
    <citation type="journal article" date="2013" name="BMC Genomics">
        <title>Reconstruction of the lipid metabolism for the microalga Monoraphidium neglectum from its genome sequence reveals characteristics suitable for biofuel production.</title>
        <authorList>
            <person name="Bogen C."/>
            <person name="Al-Dilaimi A."/>
            <person name="Albersmeier A."/>
            <person name="Wichmann J."/>
            <person name="Grundmann M."/>
            <person name="Rupp O."/>
            <person name="Lauersen K.J."/>
            <person name="Blifernez-Klassen O."/>
            <person name="Kalinowski J."/>
            <person name="Goesmann A."/>
            <person name="Mussgnug J.H."/>
            <person name="Kruse O."/>
        </authorList>
    </citation>
    <scope>NUCLEOTIDE SEQUENCE [LARGE SCALE GENOMIC DNA]</scope>
    <source>
        <strain evidence="11 12">SAG 48.87</strain>
    </source>
</reference>
<dbReference type="EMBL" id="KK102480">
    <property type="protein sequence ID" value="KIY97659.1"/>
    <property type="molecule type" value="Genomic_DNA"/>
</dbReference>
<evidence type="ECO:0000256" key="3">
    <source>
        <dbReference type="ARBA" id="ARBA00022723"/>
    </source>
</evidence>
<dbReference type="GeneID" id="25727450"/>
<dbReference type="GO" id="GO:0050992">
    <property type="term" value="P:dimethylallyl diphosphate biosynthetic process"/>
    <property type="evidence" value="ECO:0007669"/>
    <property type="project" value="InterPro"/>
</dbReference>
<dbReference type="Pfam" id="PF02401">
    <property type="entry name" value="LYTB"/>
    <property type="match status" value="1"/>
</dbReference>
<gene>
    <name evidence="11" type="ORF">MNEG_10301</name>
</gene>
<organism evidence="11 12">
    <name type="scientific">Monoraphidium neglectum</name>
    <dbReference type="NCBI Taxonomy" id="145388"/>
    <lineage>
        <taxon>Eukaryota</taxon>
        <taxon>Viridiplantae</taxon>
        <taxon>Chlorophyta</taxon>
        <taxon>core chlorophytes</taxon>
        <taxon>Chlorophyceae</taxon>
        <taxon>CS clade</taxon>
        <taxon>Sphaeropleales</taxon>
        <taxon>Selenastraceae</taxon>
        <taxon>Monoraphidium</taxon>
    </lineage>
</organism>
<evidence type="ECO:0000256" key="10">
    <source>
        <dbReference type="ARBA" id="ARBA00047177"/>
    </source>
</evidence>
<keyword evidence="6" id="KW-0411">Iron-sulfur</keyword>
<dbReference type="PANTHER" id="PTHR31619">
    <property type="entry name" value="4-HYDROXY-3-METHYLBUT-2-ENYL DIPHOSPHATE REDUCTASE, CHLOROPLASTIC"/>
    <property type="match status" value="1"/>
</dbReference>
<dbReference type="Gene3D" id="3.40.50.11270">
    <property type="match status" value="1"/>
</dbReference>
<comment type="cofactor">
    <cofactor evidence="1">
        <name>[4Fe-4S] cluster</name>
        <dbReference type="ChEBI" id="CHEBI:49883"/>
    </cofactor>
</comment>
<keyword evidence="2" id="KW-0004">4Fe-4S</keyword>
<dbReference type="KEGG" id="mng:MNEG_10301"/>
<evidence type="ECO:0000313" key="12">
    <source>
        <dbReference type="Proteomes" id="UP000054498"/>
    </source>
</evidence>
<dbReference type="Proteomes" id="UP000054498">
    <property type="component" value="Unassembled WGS sequence"/>
</dbReference>
<dbReference type="STRING" id="145388.A0A0D2M212"/>
<keyword evidence="12" id="KW-1185">Reference proteome</keyword>
<protein>
    <recommendedName>
        <fullName evidence="10">4-hydroxy-3-methylbut-2-enyl diphosphate reductase</fullName>
        <ecNumber evidence="10">1.17.7.4</ecNumber>
    </recommendedName>
</protein>
<dbReference type="Gene3D" id="3.40.1010.20">
    <property type="entry name" value="4-hydroxy-3-methylbut-2-enyl diphosphate reductase, catalytic domain"/>
    <property type="match status" value="1"/>
</dbReference>
<keyword evidence="5" id="KW-0408">Iron</keyword>
<dbReference type="GO" id="GO:0019288">
    <property type="term" value="P:isopentenyl diphosphate biosynthetic process, methylerythritol 4-phosphate pathway"/>
    <property type="evidence" value="ECO:0007669"/>
    <property type="project" value="InterPro"/>
</dbReference>
<evidence type="ECO:0000256" key="5">
    <source>
        <dbReference type="ARBA" id="ARBA00023004"/>
    </source>
</evidence>
<evidence type="ECO:0000256" key="7">
    <source>
        <dbReference type="ARBA" id="ARBA00046313"/>
    </source>
</evidence>
<dbReference type="GO" id="GO:0046872">
    <property type="term" value="F:metal ion binding"/>
    <property type="evidence" value="ECO:0007669"/>
    <property type="project" value="UniProtKB-KW"/>
</dbReference>
<evidence type="ECO:0000256" key="8">
    <source>
        <dbReference type="ARBA" id="ARBA00046314"/>
    </source>
</evidence>
<dbReference type="PANTHER" id="PTHR31619:SF5">
    <property type="entry name" value="4-HYDROXY-3-METHYLBUT-2-ENYL DIPHOSPHATE REDUCTASE, CHLOROPLASTIC"/>
    <property type="match status" value="1"/>
</dbReference>
<dbReference type="GO" id="GO:0051745">
    <property type="term" value="F:4-hydroxy-3-methylbut-2-enyl diphosphate reductase activity"/>
    <property type="evidence" value="ECO:0007669"/>
    <property type="project" value="UniProtKB-EC"/>
</dbReference>
<evidence type="ECO:0000256" key="6">
    <source>
        <dbReference type="ARBA" id="ARBA00023014"/>
    </source>
</evidence>
<evidence type="ECO:0000313" key="11">
    <source>
        <dbReference type="EMBL" id="KIY97659.1"/>
    </source>
</evidence>
<dbReference type="RefSeq" id="XP_013896679.1">
    <property type="nucleotide sequence ID" value="XM_014041225.1"/>
</dbReference>
<evidence type="ECO:0000256" key="2">
    <source>
        <dbReference type="ARBA" id="ARBA00022485"/>
    </source>
</evidence>
<feature type="non-terminal residue" evidence="11">
    <location>
        <position position="224"/>
    </location>
</feature>
<dbReference type="GO" id="GO:0051539">
    <property type="term" value="F:4 iron, 4 sulfur cluster binding"/>
    <property type="evidence" value="ECO:0007669"/>
    <property type="project" value="UniProtKB-KW"/>
</dbReference>
<evidence type="ECO:0000256" key="9">
    <source>
        <dbReference type="ARBA" id="ARBA00046335"/>
    </source>
</evidence>
<keyword evidence="4 11" id="KW-0560">Oxidoreductase</keyword>
<name>A0A0D2M212_9CHLO</name>
<sequence length="224" mass="25470">MRRPRLSSTRVNATVAADKVDGRAVRRSLNKTGRYVRKPVKDPKSNELMEEHGVGYSSTGLVAQMREQGNEWQQGEVNVKLAKAYGYCWGVERAVRMAYEARNAFPDKRVHITNEIIHNPEVNQRLRELDINIFEEEAGPKGKDYGAIKEGDVVIFPAFGATVQEMQLFRDRKVEMVDTTCPWVAKVWNSVDIYGRKSFTSVIHGKYSHEETVATASFADKYII</sequence>
<accession>A0A0D2M212</accession>
<comment type="pathway">
    <text evidence="7">Isoprenoid biosynthesis; isopentenyl diphosphate biosynthesis via DXP pathway; isopentenyl diphosphate from 1-deoxy-D-xylulose 5-phosphate: step 6/6.</text>
</comment>
<evidence type="ECO:0000256" key="1">
    <source>
        <dbReference type="ARBA" id="ARBA00001966"/>
    </source>
</evidence>
<dbReference type="EC" id="1.17.7.4" evidence="10"/>
<keyword evidence="3" id="KW-0479">Metal-binding</keyword>
<dbReference type="OrthoDB" id="1698201at2759"/>
<proteinExistence type="inferred from homology"/>
<dbReference type="InterPro" id="IPR003451">
    <property type="entry name" value="LytB/IspH"/>
</dbReference>